<evidence type="ECO:0000313" key="1">
    <source>
        <dbReference type="EMBL" id="KKK94793.1"/>
    </source>
</evidence>
<proteinExistence type="predicted"/>
<accession>A0A0F8ZLR8</accession>
<reference evidence="1" key="1">
    <citation type="journal article" date="2015" name="Nature">
        <title>Complex archaea that bridge the gap between prokaryotes and eukaryotes.</title>
        <authorList>
            <person name="Spang A."/>
            <person name="Saw J.H."/>
            <person name="Jorgensen S.L."/>
            <person name="Zaremba-Niedzwiedzka K."/>
            <person name="Martijn J."/>
            <person name="Lind A.E."/>
            <person name="van Eijk R."/>
            <person name="Schleper C."/>
            <person name="Guy L."/>
            <person name="Ettema T.J."/>
        </authorList>
    </citation>
    <scope>NUCLEOTIDE SEQUENCE</scope>
</reference>
<organism evidence="1">
    <name type="scientific">marine sediment metagenome</name>
    <dbReference type="NCBI Taxonomy" id="412755"/>
    <lineage>
        <taxon>unclassified sequences</taxon>
        <taxon>metagenomes</taxon>
        <taxon>ecological metagenomes</taxon>
    </lineage>
</organism>
<dbReference type="AlphaFoldDB" id="A0A0F8ZLR8"/>
<dbReference type="EMBL" id="LAZR01047193">
    <property type="protein sequence ID" value="KKK94793.1"/>
    <property type="molecule type" value="Genomic_DNA"/>
</dbReference>
<name>A0A0F8ZLR8_9ZZZZ</name>
<sequence length="67" mass="7918">MKINYSVWRKGKKYRQTRNGTLNLPYKDGEWETKMGLHNNIMAAIKERHPGWAVIGYALDRTIGKRR</sequence>
<gene>
    <name evidence="1" type="ORF">LCGC14_2679280</name>
</gene>
<protein>
    <submittedName>
        <fullName evidence="1">Uncharacterized protein</fullName>
    </submittedName>
</protein>
<comment type="caution">
    <text evidence="1">The sequence shown here is derived from an EMBL/GenBank/DDBJ whole genome shotgun (WGS) entry which is preliminary data.</text>
</comment>